<keyword evidence="1" id="KW-0472">Membrane</keyword>
<dbReference type="AlphaFoldDB" id="A0A0F9LM09"/>
<accession>A0A0F9LM09</accession>
<sequence>MPPKRVGEGVILERIGNLEKTMSTRFDGIDERLDEANGNVAALNVFRGEVTRRHERADDRAEDATERTKSTKSTIRFWALIITVIVGAATQIDRIVEVLK</sequence>
<gene>
    <name evidence="2" type="ORF">LCGC14_1564520</name>
</gene>
<evidence type="ECO:0000313" key="2">
    <source>
        <dbReference type="EMBL" id="KKM39505.1"/>
    </source>
</evidence>
<keyword evidence="1" id="KW-1133">Transmembrane helix</keyword>
<feature type="transmembrane region" description="Helical" evidence="1">
    <location>
        <begin position="77"/>
        <end position="96"/>
    </location>
</feature>
<name>A0A0F9LM09_9ZZZZ</name>
<organism evidence="2">
    <name type="scientific">marine sediment metagenome</name>
    <dbReference type="NCBI Taxonomy" id="412755"/>
    <lineage>
        <taxon>unclassified sequences</taxon>
        <taxon>metagenomes</taxon>
        <taxon>ecological metagenomes</taxon>
    </lineage>
</organism>
<reference evidence="2" key="1">
    <citation type="journal article" date="2015" name="Nature">
        <title>Complex archaea that bridge the gap between prokaryotes and eukaryotes.</title>
        <authorList>
            <person name="Spang A."/>
            <person name="Saw J.H."/>
            <person name="Jorgensen S.L."/>
            <person name="Zaremba-Niedzwiedzka K."/>
            <person name="Martijn J."/>
            <person name="Lind A.E."/>
            <person name="van Eijk R."/>
            <person name="Schleper C."/>
            <person name="Guy L."/>
            <person name="Ettema T.J."/>
        </authorList>
    </citation>
    <scope>NUCLEOTIDE SEQUENCE</scope>
</reference>
<keyword evidence="1" id="KW-0812">Transmembrane</keyword>
<proteinExistence type="predicted"/>
<protein>
    <submittedName>
        <fullName evidence="2">Uncharacterized protein</fullName>
    </submittedName>
</protein>
<evidence type="ECO:0000256" key="1">
    <source>
        <dbReference type="SAM" id="Phobius"/>
    </source>
</evidence>
<dbReference type="EMBL" id="LAZR01012120">
    <property type="protein sequence ID" value="KKM39505.1"/>
    <property type="molecule type" value="Genomic_DNA"/>
</dbReference>
<comment type="caution">
    <text evidence="2">The sequence shown here is derived from an EMBL/GenBank/DDBJ whole genome shotgun (WGS) entry which is preliminary data.</text>
</comment>